<gene>
    <name evidence="3" type="ORF">BME96_05580</name>
</gene>
<feature type="signal peptide" evidence="2">
    <location>
        <begin position="1"/>
        <end position="23"/>
    </location>
</feature>
<evidence type="ECO:0000313" key="3">
    <source>
        <dbReference type="EMBL" id="APC47668.1"/>
    </source>
</evidence>
<evidence type="ECO:0000256" key="2">
    <source>
        <dbReference type="SAM" id="SignalP"/>
    </source>
</evidence>
<accession>A0AAC9IY04</accession>
<keyword evidence="1 2" id="KW-0732">Signal</keyword>
<sequence>MFSKTSKHVACLFTLFVVVSLLGCQHLKNTVMETDETLVYNESVTIENLERIKLGNSETGEGGSTYDEVMKMMGGQHPADRSEHEENGTSIIEAKWQRDDLGFKFITVTFVNEKAIGKFQKGLK</sequence>
<dbReference type="RefSeq" id="WP_071648552.1">
    <property type="nucleotide sequence ID" value="NZ_CP017962.1"/>
</dbReference>
<feature type="chain" id="PRO_5041902860" description="DUF3862 domain-containing protein" evidence="2">
    <location>
        <begin position="24"/>
        <end position="124"/>
    </location>
</feature>
<evidence type="ECO:0000313" key="4">
    <source>
        <dbReference type="Proteomes" id="UP000182945"/>
    </source>
</evidence>
<proteinExistence type="predicted"/>
<dbReference type="InterPro" id="IPR037873">
    <property type="entry name" value="BamE-like"/>
</dbReference>
<dbReference type="GeneID" id="71513851"/>
<dbReference type="AlphaFoldDB" id="A0AAC9IY04"/>
<dbReference type="PROSITE" id="PS51257">
    <property type="entry name" value="PROKAR_LIPOPROTEIN"/>
    <property type="match status" value="1"/>
</dbReference>
<organism evidence="3 4">
    <name type="scientific">Virgibacillus halodenitrificans</name>
    <name type="common">Bacillus halodenitrificans</name>
    <dbReference type="NCBI Taxonomy" id="1482"/>
    <lineage>
        <taxon>Bacteria</taxon>
        <taxon>Bacillati</taxon>
        <taxon>Bacillota</taxon>
        <taxon>Bacilli</taxon>
        <taxon>Bacillales</taxon>
        <taxon>Bacillaceae</taxon>
        <taxon>Virgibacillus</taxon>
    </lineage>
</organism>
<evidence type="ECO:0008006" key="5">
    <source>
        <dbReference type="Google" id="ProtNLM"/>
    </source>
</evidence>
<evidence type="ECO:0000256" key="1">
    <source>
        <dbReference type="ARBA" id="ARBA00022729"/>
    </source>
</evidence>
<name>A0AAC9IY04_VIRHA</name>
<reference evidence="3 4" key="1">
    <citation type="submission" date="2016-11" db="EMBL/GenBank/DDBJ databases">
        <title>Complete genome sequencing of Virgibacillus halodenitrificans PDB-F2.</title>
        <authorList>
            <person name="Sun Z."/>
            <person name="Zhou Y."/>
            <person name="Li H."/>
        </authorList>
    </citation>
    <scope>NUCLEOTIDE SEQUENCE [LARGE SCALE GENOMIC DNA]</scope>
    <source>
        <strain evidence="3 4">PDB-F2</strain>
    </source>
</reference>
<dbReference type="KEGG" id="vhl:BME96_05580"/>
<dbReference type="Proteomes" id="UP000182945">
    <property type="component" value="Chromosome"/>
</dbReference>
<dbReference type="Gene3D" id="3.30.1450.10">
    <property type="match status" value="1"/>
</dbReference>
<protein>
    <recommendedName>
        <fullName evidence="5">DUF3862 domain-containing protein</fullName>
    </recommendedName>
</protein>
<dbReference type="EMBL" id="CP017962">
    <property type="protein sequence ID" value="APC47668.1"/>
    <property type="molecule type" value="Genomic_DNA"/>
</dbReference>